<gene>
    <name evidence="5" type="primary">phnR</name>
    <name evidence="5" type="ORF">EHSB41UT_04079</name>
</gene>
<proteinExistence type="predicted"/>
<reference evidence="5 6" key="1">
    <citation type="submission" date="2017-03" db="EMBL/GenBank/DDBJ databases">
        <authorList>
            <person name="Afonso C.L."/>
            <person name="Miller P.J."/>
            <person name="Scott M.A."/>
            <person name="Spackman E."/>
            <person name="Goraichik I."/>
            <person name="Dimitrov K.M."/>
            <person name="Suarez D.L."/>
            <person name="Swayne D.E."/>
        </authorList>
    </citation>
    <scope>NUCLEOTIDE SEQUENCE [LARGE SCALE GENOMIC DNA]</scope>
    <source>
        <strain evidence="5">SB41UT1</strain>
    </source>
</reference>
<dbReference type="PROSITE" id="PS50949">
    <property type="entry name" value="HTH_GNTR"/>
    <property type="match status" value="1"/>
</dbReference>
<dbReference type="Gene3D" id="3.40.1410.10">
    <property type="entry name" value="Chorismate lyase-like"/>
    <property type="match status" value="1"/>
</dbReference>
<sequence length="239" mass="27832">MDTLEVTDQPVIRPSTLMLRGLEKSIRSRELCPGDRLPSERELQEQYGCTRITIRDALLRLAASGLIYRQPRKGWFVTPPRLICNPTRRIHFLHDARSQGFVPSTELISCKQEQAEGAAYDVLQDRDVYNICRLRKLNGRPVLIENMHLLQHSFPDLHLQQLDNSLTDLMRNHYQTYITGEEARICSTALEDWQAELLQVTPGTPAIRIERTRFDRTNRAVEFDIEYWLHDAIELHVRS</sequence>
<dbReference type="GO" id="GO:0003677">
    <property type="term" value="F:DNA binding"/>
    <property type="evidence" value="ECO:0007669"/>
    <property type="project" value="UniProtKB-KW"/>
</dbReference>
<dbReference type="SMART" id="SM00345">
    <property type="entry name" value="HTH_GNTR"/>
    <property type="match status" value="1"/>
</dbReference>
<protein>
    <submittedName>
        <fullName evidence="5">Putative transcriptional regulator of 2-aminoethylphosphonate degradation operon</fullName>
    </submittedName>
</protein>
<evidence type="ECO:0000256" key="1">
    <source>
        <dbReference type="ARBA" id="ARBA00023015"/>
    </source>
</evidence>
<dbReference type="InterPro" id="IPR036388">
    <property type="entry name" value="WH-like_DNA-bd_sf"/>
</dbReference>
<dbReference type="CDD" id="cd07377">
    <property type="entry name" value="WHTH_GntR"/>
    <property type="match status" value="1"/>
</dbReference>
<dbReference type="OrthoDB" id="9784545at2"/>
<dbReference type="EMBL" id="FWPT01000011">
    <property type="protein sequence ID" value="SMA50285.1"/>
    <property type="molecule type" value="Genomic_DNA"/>
</dbReference>
<dbReference type="InterPro" id="IPR000524">
    <property type="entry name" value="Tscrpt_reg_HTH_GntR"/>
</dbReference>
<dbReference type="SMART" id="SM00866">
    <property type="entry name" value="UTRA"/>
    <property type="match status" value="1"/>
</dbReference>
<dbReference type="PANTHER" id="PTHR44846:SF1">
    <property type="entry name" value="MANNOSYL-D-GLYCERATE TRANSPORT_METABOLISM SYSTEM REPRESSOR MNGR-RELATED"/>
    <property type="match status" value="1"/>
</dbReference>
<evidence type="ECO:0000313" key="5">
    <source>
        <dbReference type="EMBL" id="SMA50285.1"/>
    </source>
</evidence>
<evidence type="ECO:0000259" key="4">
    <source>
        <dbReference type="PROSITE" id="PS50949"/>
    </source>
</evidence>
<name>A0A1X7APW3_9GAMM</name>
<keyword evidence="3" id="KW-0804">Transcription</keyword>
<dbReference type="Pfam" id="PF07702">
    <property type="entry name" value="UTRA"/>
    <property type="match status" value="1"/>
</dbReference>
<keyword evidence="6" id="KW-1185">Reference proteome</keyword>
<dbReference type="Proteomes" id="UP000196573">
    <property type="component" value="Unassembled WGS sequence"/>
</dbReference>
<dbReference type="Pfam" id="PF00392">
    <property type="entry name" value="GntR"/>
    <property type="match status" value="1"/>
</dbReference>
<dbReference type="SUPFAM" id="SSF64288">
    <property type="entry name" value="Chorismate lyase-like"/>
    <property type="match status" value="1"/>
</dbReference>
<dbReference type="InterPro" id="IPR036390">
    <property type="entry name" value="WH_DNA-bd_sf"/>
</dbReference>
<dbReference type="PANTHER" id="PTHR44846">
    <property type="entry name" value="MANNOSYL-D-GLYCERATE TRANSPORT/METABOLISM SYSTEM REPRESSOR MNGR-RELATED"/>
    <property type="match status" value="1"/>
</dbReference>
<dbReference type="Gene3D" id="1.10.10.10">
    <property type="entry name" value="Winged helix-like DNA-binding domain superfamily/Winged helix DNA-binding domain"/>
    <property type="match status" value="1"/>
</dbReference>
<dbReference type="AlphaFoldDB" id="A0A1X7APW3"/>
<dbReference type="InterPro" id="IPR050679">
    <property type="entry name" value="Bact_HTH_transcr_reg"/>
</dbReference>
<dbReference type="GO" id="GO:0045892">
    <property type="term" value="P:negative regulation of DNA-templated transcription"/>
    <property type="evidence" value="ECO:0007669"/>
    <property type="project" value="TreeGrafter"/>
</dbReference>
<dbReference type="PRINTS" id="PR00035">
    <property type="entry name" value="HTHGNTR"/>
</dbReference>
<accession>A0A1X7APW3</accession>
<dbReference type="SUPFAM" id="SSF46785">
    <property type="entry name" value="Winged helix' DNA-binding domain"/>
    <property type="match status" value="1"/>
</dbReference>
<evidence type="ECO:0000313" key="6">
    <source>
        <dbReference type="Proteomes" id="UP000196573"/>
    </source>
</evidence>
<dbReference type="InterPro" id="IPR011663">
    <property type="entry name" value="UTRA"/>
</dbReference>
<dbReference type="RefSeq" id="WP_133060600.1">
    <property type="nucleotide sequence ID" value="NZ_CBCSCN010000013.1"/>
</dbReference>
<keyword evidence="1" id="KW-0805">Transcription regulation</keyword>
<evidence type="ECO:0000256" key="2">
    <source>
        <dbReference type="ARBA" id="ARBA00023125"/>
    </source>
</evidence>
<dbReference type="InterPro" id="IPR028978">
    <property type="entry name" value="Chorismate_lyase_/UTRA_dom_sf"/>
</dbReference>
<keyword evidence="2" id="KW-0238">DNA-binding</keyword>
<organism evidence="5 6">
    <name type="scientific">Parendozoicomonas haliclonae</name>
    <dbReference type="NCBI Taxonomy" id="1960125"/>
    <lineage>
        <taxon>Bacteria</taxon>
        <taxon>Pseudomonadati</taxon>
        <taxon>Pseudomonadota</taxon>
        <taxon>Gammaproteobacteria</taxon>
        <taxon>Oceanospirillales</taxon>
        <taxon>Endozoicomonadaceae</taxon>
        <taxon>Parendozoicomonas</taxon>
    </lineage>
</organism>
<dbReference type="GO" id="GO:0003700">
    <property type="term" value="F:DNA-binding transcription factor activity"/>
    <property type="evidence" value="ECO:0007669"/>
    <property type="project" value="InterPro"/>
</dbReference>
<evidence type="ECO:0000256" key="3">
    <source>
        <dbReference type="ARBA" id="ARBA00023163"/>
    </source>
</evidence>
<feature type="domain" description="HTH gntR-type" evidence="4">
    <location>
        <begin position="12"/>
        <end position="80"/>
    </location>
</feature>